<dbReference type="STRING" id="568069.A0A1J1IUY9"/>
<feature type="domain" description="Lipase" evidence="5">
    <location>
        <begin position="18"/>
        <end position="314"/>
    </location>
</feature>
<evidence type="ECO:0000256" key="1">
    <source>
        <dbReference type="ARBA" id="ARBA00004613"/>
    </source>
</evidence>
<dbReference type="PANTHER" id="PTHR11610">
    <property type="entry name" value="LIPASE"/>
    <property type="match status" value="1"/>
</dbReference>
<dbReference type="EMBL" id="CVRI01000061">
    <property type="protein sequence ID" value="CRL03999.1"/>
    <property type="molecule type" value="Genomic_DNA"/>
</dbReference>
<evidence type="ECO:0000256" key="3">
    <source>
        <dbReference type="ARBA" id="ARBA00022525"/>
    </source>
</evidence>
<dbReference type="OrthoDB" id="199913at2759"/>
<dbReference type="InterPro" id="IPR029058">
    <property type="entry name" value="AB_hydrolase_fold"/>
</dbReference>
<evidence type="ECO:0000259" key="5">
    <source>
        <dbReference type="Pfam" id="PF00151"/>
    </source>
</evidence>
<name>A0A1J1IUY9_9DIPT</name>
<dbReference type="InterPro" id="IPR033906">
    <property type="entry name" value="Lipase_N"/>
</dbReference>
<dbReference type="SUPFAM" id="SSF53474">
    <property type="entry name" value="alpha/beta-Hydrolases"/>
    <property type="match status" value="1"/>
</dbReference>
<evidence type="ECO:0000313" key="7">
    <source>
        <dbReference type="Proteomes" id="UP000183832"/>
    </source>
</evidence>
<dbReference type="GO" id="GO:0005615">
    <property type="term" value="C:extracellular space"/>
    <property type="evidence" value="ECO:0007669"/>
    <property type="project" value="TreeGrafter"/>
</dbReference>
<accession>A0A1J1IUY9</accession>
<dbReference type="AlphaFoldDB" id="A0A1J1IUY9"/>
<dbReference type="GO" id="GO:0017171">
    <property type="term" value="F:serine hydrolase activity"/>
    <property type="evidence" value="ECO:0007669"/>
    <property type="project" value="TreeGrafter"/>
</dbReference>
<reference evidence="6 7" key="1">
    <citation type="submission" date="2015-04" db="EMBL/GenBank/DDBJ databases">
        <authorList>
            <person name="Syromyatnikov M.Y."/>
            <person name="Popov V.N."/>
        </authorList>
    </citation>
    <scope>NUCLEOTIDE SEQUENCE [LARGE SCALE GENOMIC DNA]</scope>
</reference>
<evidence type="ECO:0000256" key="2">
    <source>
        <dbReference type="ARBA" id="ARBA00010701"/>
    </source>
</evidence>
<gene>
    <name evidence="6" type="ORF">CLUMA_CG017117</name>
</gene>
<dbReference type="Gene3D" id="3.40.50.1820">
    <property type="entry name" value="alpha/beta hydrolase"/>
    <property type="match status" value="1"/>
</dbReference>
<organism evidence="6 7">
    <name type="scientific">Clunio marinus</name>
    <dbReference type="NCBI Taxonomy" id="568069"/>
    <lineage>
        <taxon>Eukaryota</taxon>
        <taxon>Metazoa</taxon>
        <taxon>Ecdysozoa</taxon>
        <taxon>Arthropoda</taxon>
        <taxon>Hexapoda</taxon>
        <taxon>Insecta</taxon>
        <taxon>Pterygota</taxon>
        <taxon>Neoptera</taxon>
        <taxon>Endopterygota</taxon>
        <taxon>Diptera</taxon>
        <taxon>Nematocera</taxon>
        <taxon>Chironomoidea</taxon>
        <taxon>Chironomidae</taxon>
        <taxon>Clunio</taxon>
    </lineage>
</organism>
<dbReference type="Pfam" id="PF00151">
    <property type="entry name" value="Lipase"/>
    <property type="match status" value="1"/>
</dbReference>
<dbReference type="FunFam" id="3.40.50.1820:FF:000076">
    <property type="entry name" value="phospholipase A1"/>
    <property type="match status" value="1"/>
</dbReference>
<evidence type="ECO:0000256" key="4">
    <source>
        <dbReference type="RuleBase" id="RU004262"/>
    </source>
</evidence>
<dbReference type="GO" id="GO:0016042">
    <property type="term" value="P:lipid catabolic process"/>
    <property type="evidence" value="ECO:0007669"/>
    <property type="project" value="TreeGrafter"/>
</dbReference>
<dbReference type="InterPro" id="IPR013818">
    <property type="entry name" value="Lipase"/>
</dbReference>
<evidence type="ECO:0000313" key="6">
    <source>
        <dbReference type="EMBL" id="CRL03999.1"/>
    </source>
</evidence>
<comment type="subcellular location">
    <subcellularLocation>
        <location evidence="1">Secreted</location>
    </subcellularLocation>
</comment>
<dbReference type="GO" id="GO:0016298">
    <property type="term" value="F:lipase activity"/>
    <property type="evidence" value="ECO:0007669"/>
    <property type="project" value="InterPro"/>
</dbReference>
<dbReference type="Proteomes" id="UP000183832">
    <property type="component" value="Unassembled WGS sequence"/>
</dbReference>
<feature type="non-terminal residue" evidence="6">
    <location>
        <position position="1"/>
    </location>
</feature>
<proteinExistence type="inferred from homology"/>
<dbReference type="InterPro" id="IPR000734">
    <property type="entry name" value="TAG_lipase"/>
</dbReference>
<keyword evidence="3" id="KW-0964">Secreted</keyword>
<dbReference type="PRINTS" id="PR00821">
    <property type="entry name" value="TAGLIPASE"/>
</dbReference>
<comment type="similarity">
    <text evidence="2 4">Belongs to the AB hydrolase superfamily. Lipase family.</text>
</comment>
<keyword evidence="7" id="KW-1185">Reference proteome</keyword>
<sequence length="393" mass="44484">LLTSCSASFEQPQIDNNTVEERSEWINDHKCPDPKIKFFLFTRENVDSQQLIYIDNTLVTSNLTSSFFNPQKPSKIIIHGFRSDMFLTPLIEMKTEYLRDDAYNVFYVDWSNLSMTLSYPSAVRSIEHVGNCTAELVNRLRDAGGSDTDIHVIGFSLGAQVANYVANNLKPHYILPRITGLDPALPLFVTSNKAHKLDASDAKFVDVFHCNGLMQGQIERTGHVDFYFNNGIYQPGCASKLVDISACSHHRCPEYFKESIQTTKGFYGWKCQSYFKYVLGLCSFDGNNLKIAGNDCDSKLRGVFLVKTNSESPYAIGRESLSSIDTRAKRRNDDMLSQELEAFNADLESGKFHDLRNSDKLKYLSLMKSLKQLGEVVQPKVFSISNNQVERFS</sequence>
<dbReference type="PANTHER" id="PTHR11610:SF151">
    <property type="entry name" value="PHOSPHOLIPASE A1 MEMBER A-LIKE PROTEIN"/>
    <property type="match status" value="1"/>
</dbReference>
<protein>
    <submittedName>
        <fullName evidence="6">CLUMA_CG017117, isoform A</fullName>
    </submittedName>
</protein>
<dbReference type="CDD" id="cd00707">
    <property type="entry name" value="Pancreat_lipase_like"/>
    <property type="match status" value="1"/>
</dbReference>